<feature type="transmembrane region" description="Helical" evidence="1">
    <location>
        <begin position="226"/>
        <end position="246"/>
    </location>
</feature>
<proteinExistence type="predicted"/>
<feature type="transmembrane region" description="Helical" evidence="1">
    <location>
        <begin position="200"/>
        <end position="220"/>
    </location>
</feature>
<gene>
    <name evidence="2" type="ORF">CL943_03340</name>
</gene>
<dbReference type="EMBL" id="NZBU01000009">
    <property type="protein sequence ID" value="MAG22312.1"/>
    <property type="molecule type" value="Genomic_DNA"/>
</dbReference>
<sequence>MNLIAVLKESFFLLLKEPKLFLPKIIVAFLYGFGMLAIAFLSLNTILPFVGGEVDPAMASALSVQLPIVLGLLVYTILVLAIDVLVNAMYPVMVRDFKQGSRISFRSALSFASKKFLVIFPAILVADLAVSIPFALLSTILILTGNTFGLAISFALFLIVSFVLIVLFYVVYPVSVLKEKNFVSALLGSLKIGSKNMKQLSIPSLIPFSLSLINFGLAFLAENPAFLIAFLMLRFLIALVATYHMVLNPSVYFALQNGVEK</sequence>
<keyword evidence="1" id="KW-0472">Membrane</keyword>
<dbReference type="AlphaFoldDB" id="A0A2D6M1K5"/>
<feature type="transmembrane region" description="Helical" evidence="1">
    <location>
        <begin position="21"/>
        <end position="46"/>
    </location>
</feature>
<name>A0A2D6M1K5_9ARCH</name>
<evidence type="ECO:0000313" key="3">
    <source>
        <dbReference type="Proteomes" id="UP000226592"/>
    </source>
</evidence>
<accession>A0A2D6M1K5</accession>
<reference evidence="3" key="1">
    <citation type="submission" date="2017-09" db="EMBL/GenBank/DDBJ databases">
        <title>The Reconstruction of 2,631 Draft Metagenome-Assembled Genomes from the Global Oceans.</title>
        <authorList>
            <person name="Tully B.J."/>
            <person name="Graham E.D."/>
            <person name="Heidelberg J.F."/>
        </authorList>
    </citation>
    <scope>NUCLEOTIDE SEQUENCE [LARGE SCALE GENOMIC DNA]</scope>
</reference>
<keyword evidence="1" id="KW-0812">Transmembrane</keyword>
<organism evidence="2 3">
    <name type="scientific">Candidatus Iainarchaeum sp</name>
    <dbReference type="NCBI Taxonomy" id="3101447"/>
    <lineage>
        <taxon>Archaea</taxon>
        <taxon>Candidatus Iainarchaeota</taxon>
        <taxon>Candidatus Iainarchaeia</taxon>
        <taxon>Candidatus Iainarchaeales</taxon>
        <taxon>Candidatus Iainarchaeaceae</taxon>
        <taxon>Candidatus Iainarchaeum</taxon>
    </lineage>
</organism>
<protein>
    <recommendedName>
        <fullName evidence="4">DUF4013 domain-containing protein</fullName>
    </recommendedName>
</protein>
<evidence type="ECO:0000256" key="1">
    <source>
        <dbReference type="SAM" id="Phobius"/>
    </source>
</evidence>
<evidence type="ECO:0008006" key="4">
    <source>
        <dbReference type="Google" id="ProtNLM"/>
    </source>
</evidence>
<keyword evidence="1" id="KW-1133">Transmembrane helix</keyword>
<comment type="caution">
    <text evidence="2">The sequence shown here is derived from an EMBL/GenBank/DDBJ whole genome shotgun (WGS) entry which is preliminary data.</text>
</comment>
<feature type="transmembrane region" description="Helical" evidence="1">
    <location>
        <begin position="148"/>
        <end position="172"/>
    </location>
</feature>
<evidence type="ECO:0000313" key="2">
    <source>
        <dbReference type="EMBL" id="MAG22312.1"/>
    </source>
</evidence>
<dbReference type="Proteomes" id="UP000226592">
    <property type="component" value="Unassembled WGS sequence"/>
</dbReference>
<feature type="transmembrane region" description="Helical" evidence="1">
    <location>
        <begin position="66"/>
        <end position="90"/>
    </location>
</feature>
<feature type="transmembrane region" description="Helical" evidence="1">
    <location>
        <begin position="116"/>
        <end position="142"/>
    </location>
</feature>